<evidence type="ECO:0000313" key="13">
    <source>
        <dbReference type="EMBL" id="PFH35365.1"/>
    </source>
</evidence>
<accession>A0A2A9MBM4</accession>
<feature type="transmembrane region" description="Helical" evidence="10">
    <location>
        <begin position="77"/>
        <end position="96"/>
    </location>
</feature>
<dbReference type="GO" id="GO:0005794">
    <property type="term" value="C:Golgi apparatus"/>
    <property type="evidence" value="ECO:0007669"/>
    <property type="project" value="TreeGrafter"/>
</dbReference>
<dbReference type="GO" id="GO:0019706">
    <property type="term" value="F:protein-cysteine S-palmitoyltransferase activity"/>
    <property type="evidence" value="ECO:0007669"/>
    <property type="project" value="UniProtKB-EC"/>
</dbReference>
<name>A0A2A9MBM4_BESBE</name>
<comment type="similarity">
    <text evidence="10">Belongs to the DHHC palmitoyltransferase family.</text>
</comment>
<dbReference type="GO" id="GO:0005783">
    <property type="term" value="C:endoplasmic reticulum"/>
    <property type="evidence" value="ECO:0007669"/>
    <property type="project" value="TreeGrafter"/>
</dbReference>
<dbReference type="GO" id="GO:0006612">
    <property type="term" value="P:protein targeting to membrane"/>
    <property type="evidence" value="ECO:0007669"/>
    <property type="project" value="TreeGrafter"/>
</dbReference>
<comment type="caution">
    <text evidence="13">The sequence shown here is derived from an EMBL/GenBank/DDBJ whole genome shotgun (WGS) entry which is preliminary data.</text>
</comment>
<keyword evidence="7" id="KW-0449">Lipoprotein</keyword>
<proteinExistence type="inferred from homology"/>
<organism evidence="13 14">
    <name type="scientific">Besnoitia besnoiti</name>
    <name type="common">Apicomplexan protozoan</name>
    <dbReference type="NCBI Taxonomy" id="94643"/>
    <lineage>
        <taxon>Eukaryota</taxon>
        <taxon>Sar</taxon>
        <taxon>Alveolata</taxon>
        <taxon>Apicomplexa</taxon>
        <taxon>Conoidasida</taxon>
        <taxon>Coccidia</taxon>
        <taxon>Eucoccidiorida</taxon>
        <taxon>Eimeriorina</taxon>
        <taxon>Sarcocystidae</taxon>
        <taxon>Besnoitia</taxon>
    </lineage>
</organism>
<dbReference type="EC" id="2.3.1.225" evidence="10"/>
<evidence type="ECO:0000256" key="10">
    <source>
        <dbReference type="RuleBase" id="RU079119"/>
    </source>
</evidence>
<evidence type="ECO:0000256" key="9">
    <source>
        <dbReference type="ARBA" id="ARBA00048048"/>
    </source>
</evidence>
<comment type="domain">
    <text evidence="10">The DHHC domain is required for palmitoyltransferase activity.</text>
</comment>
<dbReference type="GeneID" id="40311180"/>
<protein>
    <recommendedName>
        <fullName evidence="10">Palmitoyltransferase</fullName>
        <ecNumber evidence="10">2.3.1.225</ecNumber>
    </recommendedName>
</protein>
<feature type="domain" description="Palmitoyltransferase DHHC" evidence="12">
    <location>
        <begin position="163"/>
        <end position="292"/>
    </location>
</feature>
<keyword evidence="8 10" id="KW-0012">Acyltransferase</keyword>
<sequence length="372" mass="41808">MYSLAGEGEGDAPATDTTGDSETDREPATEEDEVERGFRFRPEPLHTTQRPAFPAKAKDEPEELDDEDDEEDEPEPGLLLCTVVLLLAPVIIFYPAVLPRIPPDKQLVAGWTFGGLLAATLGTLVPVGFSDPGIIPRARYPTELPKGMPRIKYIMINGVSVPQKWCTTCHIYRPPRSKHCSVCNNCVRRFDHHCPWVSNCIGQRNYRVFFFFLLFAALYSLSTLVAVVTAFTAQVQSWGPSVTLRAIWWTMRDCPMLPALFFYGFCCSIPIFHLLFFNIYLITNNRTTNEEALQLFTKKNPYSHGCPANVRQFLCHRIEPSLVPHGARPTNFTETVSLFAEACKCPSYALAALPRSIDSLSDTQHSLWQRSA</sequence>
<dbReference type="InterPro" id="IPR039859">
    <property type="entry name" value="PFA4/ZDH16/20/ERF2-like"/>
</dbReference>
<dbReference type="EMBL" id="NWUJ01000005">
    <property type="protein sequence ID" value="PFH35365.1"/>
    <property type="molecule type" value="Genomic_DNA"/>
</dbReference>
<evidence type="ECO:0000313" key="14">
    <source>
        <dbReference type="Proteomes" id="UP000224006"/>
    </source>
</evidence>
<evidence type="ECO:0000256" key="6">
    <source>
        <dbReference type="ARBA" id="ARBA00023139"/>
    </source>
</evidence>
<comment type="subcellular location">
    <subcellularLocation>
        <location evidence="1">Endomembrane system</location>
        <topology evidence="1">Multi-pass membrane protein</topology>
    </subcellularLocation>
</comment>
<keyword evidence="4 10" id="KW-1133">Transmembrane helix</keyword>
<evidence type="ECO:0000259" key="12">
    <source>
        <dbReference type="Pfam" id="PF01529"/>
    </source>
</evidence>
<keyword evidence="2 10" id="KW-0808">Transferase</keyword>
<keyword evidence="5 10" id="KW-0472">Membrane</keyword>
<dbReference type="RefSeq" id="XP_029219374.1">
    <property type="nucleotide sequence ID" value="XM_029364666.1"/>
</dbReference>
<keyword evidence="3 10" id="KW-0812">Transmembrane</keyword>
<dbReference type="Pfam" id="PF01529">
    <property type="entry name" value="DHHC"/>
    <property type="match status" value="1"/>
</dbReference>
<feature type="compositionally biased region" description="Basic and acidic residues" evidence="11">
    <location>
        <begin position="35"/>
        <end position="44"/>
    </location>
</feature>
<evidence type="ECO:0000256" key="1">
    <source>
        <dbReference type="ARBA" id="ARBA00004127"/>
    </source>
</evidence>
<dbReference type="PANTHER" id="PTHR22883">
    <property type="entry name" value="ZINC FINGER DHHC DOMAIN CONTAINING PROTEIN"/>
    <property type="match status" value="1"/>
</dbReference>
<feature type="region of interest" description="Disordered" evidence="11">
    <location>
        <begin position="1"/>
        <end position="74"/>
    </location>
</feature>
<evidence type="ECO:0000256" key="5">
    <source>
        <dbReference type="ARBA" id="ARBA00023136"/>
    </source>
</evidence>
<keyword evidence="6" id="KW-0564">Palmitate</keyword>
<dbReference type="KEGG" id="bbes:BESB_062520"/>
<dbReference type="PROSITE" id="PS50216">
    <property type="entry name" value="DHHC"/>
    <property type="match status" value="1"/>
</dbReference>
<feature type="transmembrane region" description="Helical" evidence="10">
    <location>
        <begin position="108"/>
        <end position="129"/>
    </location>
</feature>
<evidence type="ECO:0000256" key="11">
    <source>
        <dbReference type="SAM" id="MobiDB-lite"/>
    </source>
</evidence>
<keyword evidence="14" id="KW-1185">Reference proteome</keyword>
<evidence type="ECO:0000256" key="3">
    <source>
        <dbReference type="ARBA" id="ARBA00022692"/>
    </source>
</evidence>
<comment type="catalytic activity">
    <reaction evidence="9 10">
        <text>L-cysteinyl-[protein] + hexadecanoyl-CoA = S-hexadecanoyl-L-cysteinyl-[protein] + CoA</text>
        <dbReference type="Rhea" id="RHEA:36683"/>
        <dbReference type="Rhea" id="RHEA-COMP:10131"/>
        <dbReference type="Rhea" id="RHEA-COMP:11032"/>
        <dbReference type="ChEBI" id="CHEBI:29950"/>
        <dbReference type="ChEBI" id="CHEBI:57287"/>
        <dbReference type="ChEBI" id="CHEBI:57379"/>
        <dbReference type="ChEBI" id="CHEBI:74151"/>
        <dbReference type="EC" id="2.3.1.225"/>
    </reaction>
</comment>
<gene>
    <name evidence="13" type="ORF">BESB_062520</name>
</gene>
<feature type="transmembrane region" description="Helical" evidence="10">
    <location>
        <begin position="208"/>
        <end position="231"/>
    </location>
</feature>
<feature type="transmembrane region" description="Helical" evidence="10">
    <location>
        <begin position="260"/>
        <end position="281"/>
    </location>
</feature>
<dbReference type="STRING" id="94643.A0A2A9MBM4"/>
<dbReference type="InterPro" id="IPR001594">
    <property type="entry name" value="Palmitoyltrfase_DHHC"/>
</dbReference>
<dbReference type="Proteomes" id="UP000224006">
    <property type="component" value="Chromosome V"/>
</dbReference>
<evidence type="ECO:0000256" key="7">
    <source>
        <dbReference type="ARBA" id="ARBA00023288"/>
    </source>
</evidence>
<reference evidence="13 14" key="1">
    <citation type="submission" date="2017-09" db="EMBL/GenBank/DDBJ databases">
        <title>Genome sequencing of Besnoitia besnoiti strain Bb-Ger1.</title>
        <authorList>
            <person name="Schares G."/>
            <person name="Venepally P."/>
            <person name="Lorenzi H.A."/>
        </authorList>
    </citation>
    <scope>NUCLEOTIDE SEQUENCE [LARGE SCALE GENOMIC DNA]</scope>
    <source>
        <strain evidence="13 14">Bb-Ger1</strain>
    </source>
</reference>
<evidence type="ECO:0000256" key="4">
    <source>
        <dbReference type="ARBA" id="ARBA00022989"/>
    </source>
</evidence>
<dbReference type="AlphaFoldDB" id="A0A2A9MBM4"/>
<dbReference type="PANTHER" id="PTHR22883:SF43">
    <property type="entry name" value="PALMITOYLTRANSFERASE APP"/>
    <property type="match status" value="1"/>
</dbReference>
<dbReference type="OrthoDB" id="330614at2759"/>
<feature type="compositionally biased region" description="Acidic residues" evidence="11">
    <location>
        <begin position="60"/>
        <end position="74"/>
    </location>
</feature>
<dbReference type="VEuPathDB" id="ToxoDB:BESB_062520"/>
<evidence type="ECO:0000256" key="2">
    <source>
        <dbReference type="ARBA" id="ARBA00022679"/>
    </source>
</evidence>
<evidence type="ECO:0000256" key="8">
    <source>
        <dbReference type="ARBA" id="ARBA00023315"/>
    </source>
</evidence>